<reference evidence="1 2" key="1">
    <citation type="submission" date="2013-09" db="EMBL/GenBank/DDBJ databases">
        <title>Corchorus capsularis genome sequencing.</title>
        <authorList>
            <person name="Alam M."/>
            <person name="Haque M.S."/>
            <person name="Islam M.S."/>
            <person name="Emdad E.M."/>
            <person name="Islam M.M."/>
            <person name="Ahmed B."/>
            <person name="Halim A."/>
            <person name="Hossen Q.M.M."/>
            <person name="Hossain M.Z."/>
            <person name="Ahmed R."/>
            <person name="Khan M.M."/>
            <person name="Islam R."/>
            <person name="Rashid M.M."/>
            <person name="Khan S.A."/>
            <person name="Rahman M.S."/>
            <person name="Alam M."/>
        </authorList>
    </citation>
    <scope>NUCLEOTIDE SEQUENCE [LARGE SCALE GENOMIC DNA]</scope>
    <source>
        <strain evidence="2">cv. CVL-1</strain>
        <tissue evidence="1">Whole seedling</tissue>
    </source>
</reference>
<name>A0A1R3IXV6_COCAP</name>
<keyword evidence="2" id="KW-1185">Reference proteome</keyword>
<comment type="caution">
    <text evidence="1">The sequence shown here is derived from an EMBL/GenBank/DDBJ whole genome shotgun (WGS) entry which is preliminary data.</text>
</comment>
<evidence type="ECO:0000313" key="1">
    <source>
        <dbReference type="EMBL" id="OMO87401.1"/>
    </source>
</evidence>
<proteinExistence type="predicted"/>
<evidence type="ECO:0000313" key="2">
    <source>
        <dbReference type="Proteomes" id="UP000188268"/>
    </source>
</evidence>
<dbReference type="AlphaFoldDB" id="A0A1R3IXV6"/>
<dbReference type="Gramene" id="OMO87401">
    <property type="protein sequence ID" value="OMO87401"/>
    <property type="gene ID" value="CCACVL1_09043"/>
</dbReference>
<protein>
    <submittedName>
        <fullName evidence="1">Uncharacterized protein</fullName>
    </submittedName>
</protein>
<dbReference type="EMBL" id="AWWV01009221">
    <property type="protein sequence ID" value="OMO87401.1"/>
    <property type="molecule type" value="Genomic_DNA"/>
</dbReference>
<dbReference type="Proteomes" id="UP000188268">
    <property type="component" value="Unassembled WGS sequence"/>
</dbReference>
<organism evidence="1 2">
    <name type="scientific">Corchorus capsularis</name>
    <name type="common">Jute</name>
    <dbReference type="NCBI Taxonomy" id="210143"/>
    <lineage>
        <taxon>Eukaryota</taxon>
        <taxon>Viridiplantae</taxon>
        <taxon>Streptophyta</taxon>
        <taxon>Embryophyta</taxon>
        <taxon>Tracheophyta</taxon>
        <taxon>Spermatophyta</taxon>
        <taxon>Magnoliopsida</taxon>
        <taxon>eudicotyledons</taxon>
        <taxon>Gunneridae</taxon>
        <taxon>Pentapetalae</taxon>
        <taxon>rosids</taxon>
        <taxon>malvids</taxon>
        <taxon>Malvales</taxon>
        <taxon>Malvaceae</taxon>
        <taxon>Grewioideae</taxon>
        <taxon>Apeibeae</taxon>
        <taxon>Corchorus</taxon>
    </lineage>
</organism>
<sequence length="30" mass="3391">MAKCPSTHMKAGHSPLQYVPKLSYYQADTH</sequence>
<accession>A0A1R3IXV6</accession>
<gene>
    <name evidence="1" type="ORF">CCACVL1_09043</name>
</gene>